<proteinExistence type="predicted"/>
<accession>A0A812ISY3</accession>
<sequence length="201" mass="21411">MEATIDLPAPFGILTASAELREAMAALDLELVCTAEGCPKIHEDDYFGYSSEPPYDSLFTLVRDGTGGSYHVWLGGHPDVPVVYIGSEGERAKIGRTASQFLQIVLSLAPNHTGMIGALPGINTLPDNGNIEDASEADFDYEKSMSLMTAWSCNEDALPAQQKADAVLAAAGLARLSVEDALRQLVSSHLAAPRFAVQSED</sequence>
<evidence type="ECO:0000313" key="2">
    <source>
        <dbReference type="Proteomes" id="UP000649617"/>
    </source>
</evidence>
<protein>
    <submittedName>
        <fullName evidence="1">Uncharacterized protein</fullName>
    </submittedName>
</protein>
<gene>
    <name evidence="1" type="ORF">SPIL2461_LOCUS783</name>
</gene>
<name>A0A812ISY3_SYMPI</name>
<comment type="caution">
    <text evidence="1">The sequence shown here is derived from an EMBL/GenBank/DDBJ whole genome shotgun (WGS) entry which is preliminary data.</text>
</comment>
<organism evidence="1 2">
    <name type="scientific">Symbiodinium pilosum</name>
    <name type="common">Dinoflagellate</name>
    <dbReference type="NCBI Taxonomy" id="2952"/>
    <lineage>
        <taxon>Eukaryota</taxon>
        <taxon>Sar</taxon>
        <taxon>Alveolata</taxon>
        <taxon>Dinophyceae</taxon>
        <taxon>Suessiales</taxon>
        <taxon>Symbiodiniaceae</taxon>
        <taxon>Symbiodinium</taxon>
    </lineage>
</organism>
<dbReference type="AlphaFoldDB" id="A0A812ISY3"/>
<dbReference type="OrthoDB" id="436397at2759"/>
<dbReference type="EMBL" id="CAJNIZ010000679">
    <property type="protein sequence ID" value="CAE7172526.1"/>
    <property type="molecule type" value="Genomic_DNA"/>
</dbReference>
<reference evidence="1" key="1">
    <citation type="submission" date="2021-02" db="EMBL/GenBank/DDBJ databases">
        <authorList>
            <person name="Dougan E. K."/>
            <person name="Rhodes N."/>
            <person name="Thang M."/>
            <person name="Chan C."/>
        </authorList>
    </citation>
    <scope>NUCLEOTIDE SEQUENCE</scope>
</reference>
<evidence type="ECO:0000313" key="1">
    <source>
        <dbReference type="EMBL" id="CAE7172526.1"/>
    </source>
</evidence>
<keyword evidence="2" id="KW-1185">Reference proteome</keyword>
<dbReference type="Proteomes" id="UP000649617">
    <property type="component" value="Unassembled WGS sequence"/>
</dbReference>